<protein>
    <submittedName>
        <fullName evidence="1">Uncharacterized protein</fullName>
    </submittedName>
</protein>
<comment type="caution">
    <text evidence="1">The sequence shown here is derived from an EMBL/GenBank/DDBJ whole genome shotgun (WGS) entry which is preliminary data.</text>
</comment>
<proteinExistence type="predicted"/>
<evidence type="ECO:0000313" key="2">
    <source>
        <dbReference type="Proteomes" id="UP000765509"/>
    </source>
</evidence>
<keyword evidence="2" id="KW-1185">Reference proteome</keyword>
<accession>A0A9Q3CDN3</accession>
<evidence type="ECO:0000313" key="1">
    <source>
        <dbReference type="EMBL" id="MBW0480812.1"/>
    </source>
</evidence>
<sequence length="155" mass="17022">MLVMLANKHTKNACLLCDASNHTARGVPTQDALVRTTLWLTMMKAFPSGNGLCDPKQEDGNDSGGLSPFHLVSICPPPLLGHHPMLTSLLDRSKVIIRPIKDVNGKRTLKLGLIVTMGFKCLSRLSFSSLTHFSSRNCTNYLSLPMEQNPPNPLR</sequence>
<name>A0A9Q3CDN3_9BASI</name>
<reference evidence="1" key="1">
    <citation type="submission" date="2021-03" db="EMBL/GenBank/DDBJ databases">
        <title>Draft genome sequence of rust myrtle Austropuccinia psidii MF-1, a brazilian biotype.</title>
        <authorList>
            <person name="Quecine M.C."/>
            <person name="Pachon D.M.R."/>
            <person name="Bonatelli M.L."/>
            <person name="Correr F.H."/>
            <person name="Franceschini L.M."/>
            <person name="Leite T.F."/>
            <person name="Margarido G.R.A."/>
            <person name="Almeida C.A."/>
            <person name="Ferrarezi J.A."/>
            <person name="Labate C.A."/>
        </authorList>
    </citation>
    <scope>NUCLEOTIDE SEQUENCE</scope>
    <source>
        <strain evidence="1">MF-1</strain>
    </source>
</reference>
<organism evidence="1 2">
    <name type="scientific">Austropuccinia psidii MF-1</name>
    <dbReference type="NCBI Taxonomy" id="1389203"/>
    <lineage>
        <taxon>Eukaryota</taxon>
        <taxon>Fungi</taxon>
        <taxon>Dikarya</taxon>
        <taxon>Basidiomycota</taxon>
        <taxon>Pucciniomycotina</taxon>
        <taxon>Pucciniomycetes</taxon>
        <taxon>Pucciniales</taxon>
        <taxon>Sphaerophragmiaceae</taxon>
        <taxon>Austropuccinia</taxon>
    </lineage>
</organism>
<dbReference type="Proteomes" id="UP000765509">
    <property type="component" value="Unassembled WGS sequence"/>
</dbReference>
<gene>
    <name evidence="1" type="ORF">O181_020527</name>
</gene>
<dbReference type="AlphaFoldDB" id="A0A9Q3CDN3"/>
<dbReference type="EMBL" id="AVOT02006118">
    <property type="protein sequence ID" value="MBW0480812.1"/>
    <property type="molecule type" value="Genomic_DNA"/>
</dbReference>